<gene>
    <name evidence="3" type="ORF">PGRI_032910</name>
</gene>
<feature type="compositionally biased region" description="Pro residues" evidence="2">
    <location>
        <begin position="344"/>
        <end position="354"/>
    </location>
</feature>
<dbReference type="EMBL" id="LHQR01000070">
    <property type="protein sequence ID" value="KXG45524.1"/>
    <property type="molecule type" value="Genomic_DNA"/>
</dbReference>
<dbReference type="Proteomes" id="UP000070168">
    <property type="component" value="Unassembled WGS sequence"/>
</dbReference>
<evidence type="ECO:0000313" key="4">
    <source>
        <dbReference type="Proteomes" id="UP000070168"/>
    </source>
</evidence>
<evidence type="ECO:0000256" key="1">
    <source>
        <dbReference type="SAM" id="Coils"/>
    </source>
</evidence>
<evidence type="ECO:0000256" key="2">
    <source>
        <dbReference type="SAM" id="MobiDB-lite"/>
    </source>
</evidence>
<organism evidence="3 4">
    <name type="scientific">Penicillium patulum</name>
    <name type="common">Penicillium griseofulvum</name>
    <dbReference type="NCBI Taxonomy" id="5078"/>
    <lineage>
        <taxon>Eukaryota</taxon>
        <taxon>Fungi</taxon>
        <taxon>Dikarya</taxon>
        <taxon>Ascomycota</taxon>
        <taxon>Pezizomycotina</taxon>
        <taxon>Eurotiomycetes</taxon>
        <taxon>Eurotiomycetidae</taxon>
        <taxon>Eurotiales</taxon>
        <taxon>Aspergillaceae</taxon>
        <taxon>Penicillium</taxon>
    </lineage>
</organism>
<dbReference type="GeneID" id="63706304"/>
<comment type="caution">
    <text evidence="3">The sequence shown here is derived from an EMBL/GenBank/DDBJ whole genome shotgun (WGS) entry which is preliminary data.</text>
</comment>
<reference evidence="3 4" key="1">
    <citation type="journal article" date="2016" name="BMC Genomics">
        <title>Genome sequencing and secondary metabolism of the postharvest pathogen Penicillium griseofulvum.</title>
        <authorList>
            <person name="Banani H."/>
            <person name="Marcet-Houben M."/>
            <person name="Ballester A.R."/>
            <person name="Abbruscato P."/>
            <person name="Gonzalez-Candelas L."/>
            <person name="Gabaldon T."/>
            <person name="Spadaro D."/>
        </authorList>
    </citation>
    <scope>NUCLEOTIDE SEQUENCE [LARGE SCALE GENOMIC DNA]</scope>
    <source>
        <strain evidence="3 4">PG3</strain>
    </source>
</reference>
<feature type="coiled-coil region" evidence="1">
    <location>
        <begin position="494"/>
        <end position="535"/>
    </location>
</feature>
<evidence type="ECO:0000313" key="3">
    <source>
        <dbReference type="EMBL" id="KXG45524.1"/>
    </source>
</evidence>
<feature type="region of interest" description="Disordered" evidence="2">
    <location>
        <begin position="296"/>
        <end position="357"/>
    </location>
</feature>
<dbReference type="OrthoDB" id="4366200at2759"/>
<keyword evidence="1" id="KW-0175">Coiled coil</keyword>
<dbReference type="RefSeq" id="XP_040644060.1">
    <property type="nucleotide sequence ID" value="XM_040791004.1"/>
</dbReference>
<feature type="compositionally biased region" description="Polar residues" evidence="2">
    <location>
        <begin position="296"/>
        <end position="313"/>
    </location>
</feature>
<sequence>MDTNYSTFGFDQPAFDSQDFGGPFNAANGFNYDNPALMGSFDDYFANMPLNGLDQSGSDLLPMGLGFNSLNSGQPNGTALSTQRPMNKLNQPFSNTYSNDTAQFGDTTSSNGSDQPNFTALSTQRPMNILNQPFSNTSSNGTAQFSDTTYCNDSGEPALSSLSGFDKPNSTTPLNHSANPVSNNLFSQTTPSNGSRQSVMPAPTSFDKPGSITVNGTHQFSDTPSSNGPCNAAQSVSNNVPLHAPYRQVSYDPSIPIPYTPEDTDADKVRKWENLIAHANLANAGVPASASQIIQEETCGQSPKTVSSPNSLFDSPRSASVEILETPSTSPRSASLEILETPSTSPPGSSPPDAPAATMATAMPIAMPTAVPTTMPTTMPTAMPTTMPTTVPTTMPTTVPTTMAPPRATMNVTAPATLRTVQLPRALANEMGYAQHVSPFAPVTVHPPGPSTSTPRDLEKVKLRIQGLVKERNYYQRTLRKATSVDAKTGKTALESLQAQNNALRRTNSKLARDNEDLKQKVQAASQSYTALVEKYNHNIQQLHKAQLELKQLGK</sequence>
<dbReference type="AlphaFoldDB" id="A0A135L985"/>
<keyword evidence="4" id="KW-1185">Reference proteome</keyword>
<name>A0A135L985_PENPA</name>
<accession>A0A135L985</accession>
<protein>
    <submittedName>
        <fullName evidence="3">Uncharacterized protein</fullName>
    </submittedName>
</protein>
<feature type="region of interest" description="Disordered" evidence="2">
    <location>
        <begin position="91"/>
        <end position="120"/>
    </location>
</feature>
<proteinExistence type="predicted"/>